<dbReference type="Proteomes" id="UP000287651">
    <property type="component" value="Unassembled WGS sequence"/>
</dbReference>
<feature type="region of interest" description="Disordered" evidence="1">
    <location>
        <begin position="75"/>
        <end position="104"/>
    </location>
</feature>
<evidence type="ECO:0000256" key="1">
    <source>
        <dbReference type="SAM" id="MobiDB-lite"/>
    </source>
</evidence>
<dbReference type="AlphaFoldDB" id="A0A426XJ68"/>
<protein>
    <submittedName>
        <fullName evidence="2">Uncharacterized protein</fullName>
    </submittedName>
</protein>
<reference evidence="2 3" key="1">
    <citation type="journal article" date="2014" name="Agronomy (Basel)">
        <title>A Draft Genome Sequence for Ensete ventricosum, the Drought-Tolerant Tree Against Hunger.</title>
        <authorList>
            <person name="Harrison J."/>
            <person name="Moore K.A."/>
            <person name="Paszkiewicz K."/>
            <person name="Jones T."/>
            <person name="Grant M."/>
            <person name="Ambacheew D."/>
            <person name="Muzemil S."/>
            <person name="Studholme D.J."/>
        </authorList>
    </citation>
    <scope>NUCLEOTIDE SEQUENCE [LARGE SCALE GENOMIC DNA]</scope>
</reference>
<evidence type="ECO:0000313" key="3">
    <source>
        <dbReference type="Proteomes" id="UP000287651"/>
    </source>
</evidence>
<gene>
    <name evidence="2" type="ORF">B296_00012188</name>
</gene>
<sequence length="104" mass="12185">MEKGVYCVGASTSVLPEVNTSSVRTVRKLSMRKNLQFEFSIQLAPQQRNQFEESCFVENARDQFKLLATREKENGFPKKRMLDQQQEKSSRQERQKRMVLAKVQ</sequence>
<name>A0A426XJ68_ENSVE</name>
<accession>A0A426XJ68</accession>
<organism evidence="2 3">
    <name type="scientific">Ensete ventricosum</name>
    <name type="common">Abyssinian banana</name>
    <name type="synonym">Musa ensete</name>
    <dbReference type="NCBI Taxonomy" id="4639"/>
    <lineage>
        <taxon>Eukaryota</taxon>
        <taxon>Viridiplantae</taxon>
        <taxon>Streptophyta</taxon>
        <taxon>Embryophyta</taxon>
        <taxon>Tracheophyta</taxon>
        <taxon>Spermatophyta</taxon>
        <taxon>Magnoliopsida</taxon>
        <taxon>Liliopsida</taxon>
        <taxon>Zingiberales</taxon>
        <taxon>Musaceae</taxon>
        <taxon>Ensete</taxon>
    </lineage>
</organism>
<evidence type="ECO:0000313" key="2">
    <source>
        <dbReference type="EMBL" id="RRT39490.1"/>
    </source>
</evidence>
<dbReference type="EMBL" id="AMZH03020132">
    <property type="protein sequence ID" value="RRT39490.1"/>
    <property type="molecule type" value="Genomic_DNA"/>
</dbReference>
<proteinExistence type="predicted"/>
<feature type="compositionally biased region" description="Basic and acidic residues" evidence="1">
    <location>
        <begin position="75"/>
        <end position="96"/>
    </location>
</feature>
<comment type="caution">
    <text evidence="2">The sequence shown here is derived from an EMBL/GenBank/DDBJ whole genome shotgun (WGS) entry which is preliminary data.</text>
</comment>